<proteinExistence type="predicted"/>
<feature type="chain" id="PRO_5047339808" description="Lipoprotein" evidence="2">
    <location>
        <begin position="22"/>
        <end position="136"/>
    </location>
</feature>
<evidence type="ECO:0000313" key="3">
    <source>
        <dbReference type="EMBL" id="MEQ2442104.1"/>
    </source>
</evidence>
<keyword evidence="2" id="KW-0732">Signal</keyword>
<feature type="signal peptide" evidence="2">
    <location>
        <begin position="1"/>
        <end position="21"/>
    </location>
</feature>
<reference evidence="3 4" key="1">
    <citation type="submission" date="2024-03" db="EMBL/GenBank/DDBJ databases">
        <title>Human intestinal bacterial collection.</title>
        <authorList>
            <person name="Pauvert C."/>
            <person name="Hitch T.C.A."/>
            <person name="Clavel T."/>
        </authorList>
    </citation>
    <scope>NUCLEOTIDE SEQUENCE [LARGE SCALE GENOMIC DNA]</scope>
    <source>
        <strain evidence="3 4">CLA-AP-H29</strain>
    </source>
</reference>
<keyword evidence="4" id="KW-1185">Reference proteome</keyword>
<gene>
    <name evidence="3" type="ORF">WMO64_01310</name>
</gene>
<dbReference type="PROSITE" id="PS51257">
    <property type="entry name" value="PROKAR_LIPOPROTEIN"/>
    <property type="match status" value="1"/>
</dbReference>
<dbReference type="RefSeq" id="WP_349230749.1">
    <property type="nucleotide sequence ID" value="NZ_JBBMFK010000001.1"/>
</dbReference>
<protein>
    <recommendedName>
        <fullName evidence="5">Lipoprotein</fullName>
    </recommendedName>
</protein>
<dbReference type="EMBL" id="JBBMFK010000001">
    <property type="protein sequence ID" value="MEQ2442104.1"/>
    <property type="molecule type" value="Genomic_DNA"/>
</dbReference>
<evidence type="ECO:0000256" key="1">
    <source>
        <dbReference type="SAM" id="MobiDB-lite"/>
    </source>
</evidence>
<evidence type="ECO:0000256" key="2">
    <source>
        <dbReference type="SAM" id="SignalP"/>
    </source>
</evidence>
<dbReference type="Proteomes" id="UP001464378">
    <property type="component" value="Unassembled WGS sequence"/>
</dbReference>
<sequence>MKKFVILCFALAIALSVGGCAEEGADVGKESENRWICGETQPLETAEDSAIRQSTPEPETGGIGEGVCTPTLTVTCSIDLSGDTYQLSGNPARELLTLLSGLSYDKETCDGLPEYTVVGLDQTTPHEMPSQLRMKI</sequence>
<evidence type="ECO:0000313" key="4">
    <source>
        <dbReference type="Proteomes" id="UP001464378"/>
    </source>
</evidence>
<comment type="caution">
    <text evidence="3">The sequence shown here is derived from an EMBL/GenBank/DDBJ whole genome shotgun (WGS) entry which is preliminary data.</text>
</comment>
<accession>A0ABV1E467</accession>
<organism evidence="3 4">
    <name type="scientific">Pseudoflavonifractor intestinihominis</name>
    <dbReference type="NCBI Taxonomy" id="3133171"/>
    <lineage>
        <taxon>Bacteria</taxon>
        <taxon>Bacillati</taxon>
        <taxon>Bacillota</taxon>
        <taxon>Clostridia</taxon>
        <taxon>Eubacteriales</taxon>
        <taxon>Oscillospiraceae</taxon>
        <taxon>Pseudoflavonifractor</taxon>
    </lineage>
</organism>
<feature type="region of interest" description="Disordered" evidence="1">
    <location>
        <begin position="44"/>
        <end position="64"/>
    </location>
</feature>
<evidence type="ECO:0008006" key="5">
    <source>
        <dbReference type="Google" id="ProtNLM"/>
    </source>
</evidence>
<name>A0ABV1E467_9FIRM</name>